<reference evidence="1" key="1">
    <citation type="submission" date="2018-10" db="EMBL/GenBank/DDBJ databases">
        <title>Hidden diversity of soil giant viruses.</title>
        <authorList>
            <person name="Schulz F."/>
            <person name="Alteio L."/>
            <person name="Goudeau D."/>
            <person name="Ryan E.M."/>
            <person name="Malmstrom R.R."/>
            <person name="Blanchard J."/>
            <person name="Woyke T."/>
        </authorList>
    </citation>
    <scope>NUCLEOTIDE SEQUENCE</scope>
    <source>
        <strain evidence="1">HYV1</strain>
    </source>
</reference>
<name>A0A3G5AC18_9VIRU</name>
<protein>
    <submittedName>
        <fullName evidence="1">Uncharacterized protein</fullName>
    </submittedName>
</protein>
<sequence>MSDKIFSELKRIISYGSQKEIISFMDGIKEVNVVDEKLNLVMNIFSATSVGDYYESVCKSMCESYDYPEVIATLYECAKWLPNDEKFNCTRLMREVIAEAIHIKTNKNVYNKWLRLYCGYNDEDIYRHYLFVALKSRDEKFVGILYKIIRETKYLENVVSDIMLDGDINCLTAIDMFELFFPIPTVEEKLHLKARIQDRLVGRFDNHWLKNIQRIDCYVIRCFMDWMKKQFSAWRVESILGEQFAIVCKKGDYFLMEYYIKEMRIDPYKNWLYRHEHSAMSFALAHQSVDVVQYLLGNGGKYEDFAANHEIVYKDLERLIQKGYYDKVIVLVLYDNKLFHSVPHHIWYRIDHVDNFWIFLNARNKNLSLNVFKDYFSEVTYDQRLNRVRSILSGYVAKVITGMIIAYI</sequence>
<dbReference type="EMBL" id="MK072384">
    <property type="protein sequence ID" value="AYV82829.1"/>
    <property type="molecule type" value="Genomic_DNA"/>
</dbReference>
<gene>
    <name evidence="1" type="ORF">Hyperionvirus2_197</name>
</gene>
<organism evidence="1">
    <name type="scientific">Hyperionvirus sp</name>
    <dbReference type="NCBI Taxonomy" id="2487770"/>
    <lineage>
        <taxon>Viruses</taxon>
        <taxon>Varidnaviria</taxon>
        <taxon>Bamfordvirae</taxon>
        <taxon>Nucleocytoviricota</taxon>
        <taxon>Megaviricetes</taxon>
        <taxon>Imitervirales</taxon>
        <taxon>Mimiviridae</taxon>
        <taxon>Klosneuvirinae</taxon>
    </lineage>
</organism>
<evidence type="ECO:0000313" key="1">
    <source>
        <dbReference type="EMBL" id="AYV82829.1"/>
    </source>
</evidence>
<proteinExistence type="predicted"/>
<accession>A0A3G5AC18</accession>